<organism evidence="2 3">
    <name type="scientific">Paradesertivirga mongoliensis</name>
    <dbReference type="NCBI Taxonomy" id="2100740"/>
    <lineage>
        <taxon>Bacteria</taxon>
        <taxon>Pseudomonadati</taxon>
        <taxon>Bacteroidota</taxon>
        <taxon>Sphingobacteriia</taxon>
        <taxon>Sphingobacteriales</taxon>
        <taxon>Sphingobacteriaceae</taxon>
        <taxon>Paradesertivirga</taxon>
    </lineage>
</organism>
<dbReference type="InterPro" id="IPR001173">
    <property type="entry name" value="Glyco_trans_2-like"/>
</dbReference>
<accession>A0ABW4ZGN2</accession>
<dbReference type="CDD" id="cd06433">
    <property type="entry name" value="GT_2_WfgS_like"/>
    <property type="match status" value="1"/>
</dbReference>
<evidence type="ECO:0000313" key="3">
    <source>
        <dbReference type="Proteomes" id="UP001597387"/>
    </source>
</evidence>
<feature type="domain" description="Glycosyltransferase 2-like" evidence="1">
    <location>
        <begin position="4"/>
        <end position="144"/>
    </location>
</feature>
<dbReference type="Proteomes" id="UP001597387">
    <property type="component" value="Unassembled WGS sequence"/>
</dbReference>
<protein>
    <submittedName>
        <fullName evidence="2">Glycosyltransferase family 2 protein</fullName>
        <ecNumber evidence="2">2.4.-.-</ecNumber>
    </submittedName>
</protein>
<keyword evidence="2" id="KW-0328">Glycosyltransferase</keyword>
<dbReference type="GO" id="GO:0016757">
    <property type="term" value="F:glycosyltransferase activity"/>
    <property type="evidence" value="ECO:0007669"/>
    <property type="project" value="UniProtKB-KW"/>
</dbReference>
<dbReference type="EC" id="2.4.-.-" evidence="2"/>
<gene>
    <name evidence="2" type="ORF">ACFSJU_01295</name>
</gene>
<dbReference type="Pfam" id="PF00535">
    <property type="entry name" value="Glycos_transf_2"/>
    <property type="match status" value="1"/>
</dbReference>
<dbReference type="Gene3D" id="3.90.550.10">
    <property type="entry name" value="Spore Coat Polysaccharide Biosynthesis Protein SpsA, Chain A"/>
    <property type="match status" value="1"/>
</dbReference>
<name>A0ABW4ZGN2_9SPHI</name>
<dbReference type="SUPFAM" id="SSF53448">
    <property type="entry name" value="Nucleotide-diphospho-sugar transferases"/>
    <property type="match status" value="1"/>
</dbReference>
<dbReference type="EMBL" id="JBHUHZ010000001">
    <property type="protein sequence ID" value="MFD2161009.1"/>
    <property type="molecule type" value="Genomic_DNA"/>
</dbReference>
<comment type="caution">
    <text evidence="2">The sequence shown here is derived from an EMBL/GenBank/DDBJ whole genome shotgun (WGS) entry which is preliminary data.</text>
</comment>
<reference evidence="3" key="1">
    <citation type="journal article" date="2019" name="Int. J. Syst. Evol. Microbiol.">
        <title>The Global Catalogue of Microorganisms (GCM) 10K type strain sequencing project: providing services to taxonomists for standard genome sequencing and annotation.</title>
        <authorList>
            <consortium name="The Broad Institute Genomics Platform"/>
            <consortium name="The Broad Institute Genome Sequencing Center for Infectious Disease"/>
            <person name="Wu L."/>
            <person name="Ma J."/>
        </authorList>
    </citation>
    <scope>NUCLEOTIDE SEQUENCE [LARGE SCALE GENOMIC DNA]</scope>
    <source>
        <strain evidence="3">KCTC 42217</strain>
    </source>
</reference>
<dbReference type="PANTHER" id="PTHR22916:SF3">
    <property type="entry name" value="UDP-GLCNAC:BETAGAL BETA-1,3-N-ACETYLGLUCOSAMINYLTRANSFERASE-LIKE PROTEIN 1"/>
    <property type="match status" value="1"/>
</dbReference>
<dbReference type="PANTHER" id="PTHR22916">
    <property type="entry name" value="GLYCOSYLTRANSFERASE"/>
    <property type="match status" value="1"/>
</dbReference>
<keyword evidence="2" id="KW-0808">Transferase</keyword>
<dbReference type="InterPro" id="IPR029044">
    <property type="entry name" value="Nucleotide-diphossugar_trans"/>
</dbReference>
<evidence type="ECO:0000313" key="2">
    <source>
        <dbReference type="EMBL" id="MFD2161009.1"/>
    </source>
</evidence>
<keyword evidence="3" id="KW-1185">Reference proteome</keyword>
<sequence length="248" mass="28263">MMISIVTVTYNAGEFLDTCIKSVQQQTHPDIEYLIIDGLSTDNTLNIAHSYGIVSQIVSEKDEGMYDALNKGIALATGDVIGVLHADDFFASNEVLSNVANAFLLSKADVLYGDLWYVDKENTSKVTRKWESKPYRQGLFQWGWMPPHPTFFVKREMFELYGKYRLDMGTAGDYELMMRFLHKHQLKSLYLPEVLVKMRTGGMSNSSLDNRLKANKADLEAMRLNGIRFPRIVALLKPLRKLHQFLGL</sequence>
<proteinExistence type="predicted"/>
<dbReference type="RefSeq" id="WP_255905336.1">
    <property type="nucleotide sequence ID" value="NZ_JAFMZO010000005.1"/>
</dbReference>
<evidence type="ECO:0000259" key="1">
    <source>
        <dbReference type="Pfam" id="PF00535"/>
    </source>
</evidence>